<dbReference type="OrthoDB" id="292939at2759"/>
<sequence length="489" mass="58654">MINLPIQIETQQYKYYIGNEEKSFQIKKKAEFYQFQRFKTTSDSFHETNHWIDKKQQQRRMTLDKSYDCSNLNAQKYIDYNVIIYSKQIKEKYQTNELNEKVKQFIIQDKKLMRKQIKVTKFEDLLLQYQKSFRQKQMKKQVLDAIEQEPLTLNLKGSGCNYNKMRNSNIIKNQQKVKCQQNIQKKNQKQQHNNTDSELQDKIQNYLSRKSVNLQRLSQQMDDINISRKFTLEAEPIERQIKTQTNFFKDLGDSDSPLKEKDNDDYSALLKQSYKYWEFAIKTKKDLKKKRKTEVSFNVTTQTNLEKMKSQLLHCIHKLKYMKLLPEQLIKNQEIIKQQPYQRDGSYLFFKGIGKNDLDMVKLLLEQCRFYAFDVNENFQTALHICSRKGYLGIAKMLFEYGTYPEAKDANYKTPLYYALVNKQKEIVRLLLSNKCNPWSSKDCCYESDDPILLNMLKIARKINLLLVMIPYKQRQEKWINYARVFSEM</sequence>
<dbReference type="Pfam" id="PF12796">
    <property type="entry name" value="Ank_2"/>
    <property type="match status" value="1"/>
</dbReference>
<keyword evidence="5" id="KW-1185">Reference proteome</keyword>
<name>A0A8S1L694_9CILI</name>
<reference evidence="4" key="1">
    <citation type="submission" date="2021-01" db="EMBL/GenBank/DDBJ databases">
        <authorList>
            <consortium name="Genoscope - CEA"/>
            <person name="William W."/>
        </authorList>
    </citation>
    <scope>NUCLEOTIDE SEQUENCE</scope>
</reference>
<keyword evidence="2 3" id="KW-0040">ANK repeat</keyword>
<evidence type="ECO:0008006" key="6">
    <source>
        <dbReference type="Google" id="ProtNLM"/>
    </source>
</evidence>
<evidence type="ECO:0000256" key="1">
    <source>
        <dbReference type="ARBA" id="ARBA00022737"/>
    </source>
</evidence>
<dbReference type="PROSITE" id="PS50088">
    <property type="entry name" value="ANK_REPEAT"/>
    <property type="match status" value="1"/>
</dbReference>
<accession>A0A8S1L694</accession>
<comment type="caution">
    <text evidence="4">The sequence shown here is derived from an EMBL/GenBank/DDBJ whole genome shotgun (WGS) entry which is preliminary data.</text>
</comment>
<gene>
    <name evidence="4" type="ORF">PSON_ATCC_30995.1.T0170383</name>
</gene>
<protein>
    <recommendedName>
        <fullName evidence="6">Ankyrin repeat-containing domain</fullName>
    </recommendedName>
</protein>
<dbReference type="AlphaFoldDB" id="A0A8S1L694"/>
<dbReference type="EMBL" id="CAJJDN010000017">
    <property type="protein sequence ID" value="CAD8063388.1"/>
    <property type="molecule type" value="Genomic_DNA"/>
</dbReference>
<evidence type="ECO:0000256" key="3">
    <source>
        <dbReference type="PROSITE-ProRule" id="PRU00023"/>
    </source>
</evidence>
<evidence type="ECO:0000313" key="5">
    <source>
        <dbReference type="Proteomes" id="UP000692954"/>
    </source>
</evidence>
<dbReference type="SMART" id="SM00248">
    <property type="entry name" value="ANK"/>
    <property type="match status" value="3"/>
</dbReference>
<organism evidence="4 5">
    <name type="scientific">Paramecium sonneborni</name>
    <dbReference type="NCBI Taxonomy" id="65129"/>
    <lineage>
        <taxon>Eukaryota</taxon>
        <taxon>Sar</taxon>
        <taxon>Alveolata</taxon>
        <taxon>Ciliophora</taxon>
        <taxon>Intramacronucleata</taxon>
        <taxon>Oligohymenophorea</taxon>
        <taxon>Peniculida</taxon>
        <taxon>Parameciidae</taxon>
        <taxon>Paramecium</taxon>
    </lineage>
</organism>
<dbReference type="InterPro" id="IPR002110">
    <property type="entry name" value="Ankyrin_rpt"/>
</dbReference>
<evidence type="ECO:0000256" key="2">
    <source>
        <dbReference type="ARBA" id="ARBA00023043"/>
    </source>
</evidence>
<keyword evidence="1" id="KW-0677">Repeat</keyword>
<feature type="repeat" description="ANK" evidence="3">
    <location>
        <begin position="378"/>
        <end position="410"/>
    </location>
</feature>
<dbReference type="PANTHER" id="PTHR24161:SF85">
    <property type="entry name" value="PALMITOYLTRANSFERASE HIP14"/>
    <property type="match status" value="1"/>
</dbReference>
<evidence type="ECO:0000313" key="4">
    <source>
        <dbReference type="EMBL" id="CAD8063388.1"/>
    </source>
</evidence>
<dbReference type="PANTHER" id="PTHR24161">
    <property type="entry name" value="ANK_REP_REGION DOMAIN-CONTAINING PROTEIN-RELATED"/>
    <property type="match status" value="1"/>
</dbReference>
<proteinExistence type="predicted"/>
<dbReference type="Proteomes" id="UP000692954">
    <property type="component" value="Unassembled WGS sequence"/>
</dbReference>